<reference evidence="8" key="1">
    <citation type="journal article" date="2019" name="Int. J. Syst. Evol. Microbiol.">
        <title>The Global Catalogue of Microorganisms (GCM) 10K type strain sequencing project: providing services to taxonomists for standard genome sequencing and annotation.</title>
        <authorList>
            <consortium name="The Broad Institute Genomics Platform"/>
            <consortium name="The Broad Institute Genome Sequencing Center for Infectious Disease"/>
            <person name="Wu L."/>
            <person name="Ma J."/>
        </authorList>
    </citation>
    <scope>NUCLEOTIDE SEQUENCE [LARGE SCALE GENOMIC DNA]</scope>
    <source>
        <strain evidence="8">JCM 18961</strain>
    </source>
</reference>
<dbReference type="Proteomes" id="UP001500556">
    <property type="component" value="Unassembled WGS sequence"/>
</dbReference>
<dbReference type="PROSITE" id="PS50850">
    <property type="entry name" value="MFS"/>
    <property type="match status" value="1"/>
</dbReference>
<feature type="domain" description="Major facilitator superfamily (MFS) profile" evidence="6">
    <location>
        <begin position="25"/>
        <end position="420"/>
    </location>
</feature>
<evidence type="ECO:0000313" key="8">
    <source>
        <dbReference type="Proteomes" id="UP001500556"/>
    </source>
</evidence>
<name>A0ABP8XWT9_9MICO</name>
<proteinExistence type="predicted"/>
<dbReference type="RefSeq" id="WP_345501803.1">
    <property type="nucleotide sequence ID" value="NZ_BAABLO010000004.1"/>
</dbReference>
<dbReference type="InterPro" id="IPR020846">
    <property type="entry name" value="MFS_dom"/>
</dbReference>
<feature type="transmembrane region" description="Helical" evidence="5">
    <location>
        <begin position="305"/>
        <end position="324"/>
    </location>
</feature>
<evidence type="ECO:0000313" key="7">
    <source>
        <dbReference type="EMBL" id="GAA4716456.1"/>
    </source>
</evidence>
<accession>A0ABP8XWT9</accession>
<evidence type="ECO:0000259" key="6">
    <source>
        <dbReference type="PROSITE" id="PS50850"/>
    </source>
</evidence>
<protein>
    <submittedName>
        <fullName evidence="7">MFS transporter</fullName>
    </submittedName>
</protein>
<feature type="transmembrane region" description="Helical" evidence="5">
    <location>
        <begin position="273"/>
        <end position="293"/>
    </location>
</feature>
<keyword evidence="3 5" id="KW-1133">Transmembrane helix</keyword>
<feature type="transmembrane region" description="Helical" evidence="5">
    <location>
        <begin position="154"/>
        <end position="177"/>
    </location>
</feature>
<feature type="transmembrane region" description="Helical" evidence="5">
    <location>
        <begin position="183"/>
        <end position="203"/>
    </location>
</feature>
<keyword evidence="8" id="KW-1185">Reference proteome</keyword>
<dbReference type="SUPFAM" id="SSF103473">
    <property type="entry name" value="MFS general substrate transporter"/>
    <property type="match status" value="1"/>
</dbReference>
<dbReference type="InterPro" id="IPR011701">
    <property type="entry name" value="MFS"/>
</dbReference>
<evidence type="ECO:0000256" key="4">
    <source>
        <dbReference type="ARBA" id="ARBA00023136"/>
    </source>
</evidence>
<feature type="transmembrane region" description="Helical" evidence="5">
    <location>
        <begin position="122"/>
        <end position="142"/>
    </location>
</feature>
<dbReference type="InterPro" id="IPR005829">
    <property type="entry name" value="Sugar_transporter_CS"/>
</dbReference>
<dbReference type="Gene3D" id="1.20.1250.20">
    <property type="entry name" value="MFS general substrate transporter like domains"/>
    <property type="match status" value="2"/>
</dbReference>
<dbReference type="PROSITE" id="PS00216">
    <property type="entry name" value="SUGAR_TRANSPORT_1"/>
    <property type="match status" value="1"/>
</dbReference>
<evidence type="ECO:0000256" key="3">
    <source>
        <dbReference type="ARBA" id="ARBA00022989"/>
    </source>
</evidence>
<feature type="transmembrane region" description="Helical" evidence="5">
    <location>
        <begin position="58"/>
        <end position="76"/>
    </location>
</feature>
<dbReference type="PANTHER" id="PTHR23528:SF1">
    <property type="entry name" value="MAJOR FACILITATOR SUPERFAMILY (MFS) PROFILE DOMAIN-CONTAINING PROTEIN"/>
    <property type="match status" value="1"/>
</dbReference>
<evidence type="ECO:0000256" key="1">
    <source>
        <dbReference type="ARBA" id="ARBA00004651"/>
    </source>
</evidence>
<organism evidence="7 8">
    <name type="scientific">Pedococcus ginsenosidimutans</name>
    <dbReference type="NCBI Taxonomy" id="490570"/>
    <lineage>
        <taxon>Bacteria</taxon>
        <taxon>Bacillati</taxon>
        <taxon>Actinomycetota</taxon>
        <taxon>Actinomycetes</taxon>
        <taxon>Micrococcales</taxon>
        <taxon>Intrasporangiaceae</taxon>
        <taxon>Pedococcus</taxon>
    </lineage>
</organism>
<feature type="transmembrane region" description="Helical" evidence="5">
    <location>
        <begin position="20"/>
        <end position="46"/>
    </location>
</feature>
<feature type="transmembrane region" description="Helical" evidence="5">
    <location>
        <begin position="330"/>
        <end position="356"/>
    </location>
</feature>
<comment type="subcellular location">
    <subcellularLocation>
        <location evidence="1">Cell membrane</location>
        <topology evidence="1">Multi-pass membrane protein</topology>
    </subcellularLocation>
</comment>
<feature type="transmembrane region" description="Helical" evidence="5">
    <location>
        <begin position="239"/>
        <end position="261"/>
    </location>
</feature>
<dbReference type="InterPro" id="IPR036259">
    <property type="entry name" value="MFS_trans_sf"/>
</dbReference>
<keyword evidence="4 5" id="KW-0472">Membrane</keyword>
<dbReference type="PANTHER" id="PTHR23528">
    <property type="match status" value="1"/>
</dbReference>
<feature type="transmembrane region" description="Helical" evidence="5">
    <location>
        <begin position="394"/>
        <end position="414"/>
    </location>
</feature>
<feature type="transmembrane region" description="Helical" evidence="5">
    <location>
        <begin position="368"/>
        <end position="388"/>
    </location>
</feature>
<gene>
    <name evidence="7" type="ORF">GCM10025782_11760</name>
</gene>
<comment type="caution">
    <text evidence="7">The sequence shown here is derived from an EMBL/GenBank/DDBJ whole genome shotgun (WGS) entry which is preliminary data.</text>
</comment>
<dbReference type="EMBL" id="BAABLO010000004">
    <property type="protein sequence ID" value="GAA4716456.1"/>
    <property type="molecule type" value="Genomic_DNA"/>
</dbReference>
<feature type="transmembrane region" description="Helical" evidence="5">
    <location>
        <begin position="97"/>
        <end position="116"/>
    </location>
</feature>
<evidence type="ECO:0000256" key="5">
    <source>
        <dbReference type="SAM" id="Phobius"/>
    </source>
</evidence>
<evidence type="ECO:0000256" key="2">
    <source>
        <dbReference type="ARBA" id="ARBA00022692"/>
    </source>
</evidence>
<dbReference type="Pfam" id="PF07690">
    <property type="entry name" value="MFS_1"/>
    <property type="match status" value="1"/>
</dbReference>
<keyword evidence="2 5" id="KW-0812">Transmembrane</keyword>
<sequence>MGDTSTVTASALASPRRVKWGFVVLYTLSYLGTCLLFIAPLAVTLALKVNDLVGKDDAPSSLALVAGAGSAVSLVGNPLFGRLSDRTSSRWGMRRPWMVGGLLGGTVGILVVATATNVSTVVLGWCIAQLFFNAVLAVHVAVLPDQVPSAQRGLVSGVLGICLPVASIGATFVVKLFSGHELAMFLLPCAVGGLFIVVFAATLKDRRLHAETRQAWTLRDVANTFIVNPRRHPDFAWAFLSRFLLVMAYAFLTTYQVYFLLDRLHRGEADIPSLVFQGTLAQSSAVVLASLVGGRISDWAGRRKVFVCAAALVYAVAMLLLSVATTFPMYLVALAVSGLGFGLYFAVDLALVTEVLPDPDNAAKDLGVFNYAGAIPFTLAPALAPAVLSLGAGSYGVLFAVAAGCAAAGAFAVLPVKALR</sequence>